<organism evidence="2 3">
    <name type="scientific">Actinomadura rudentiformis</name>
    <dbReference type="NCBI Taxonomy" id="359158"/>
    <lineage>
        <taxon>Bacteria</taxon>
        <taxon>Bacillati</taxon>
        <taxon>Actinomycetota</taxon>
        <taxon>Actinomycetes</taxon>
        <taxon>Streptosporangiales</taxon>
        <taxon>Thermomonosporaceae</taxon>
        <taxon>Actinomadura</taxon>
    </lineage>
</organism>
<dbReference type="GO" id="GO:0016740">
    <property type="term" value="F:transferase activity"/>
    <property type="evidence" value="ECO:0007669"/>
    <property type="project" value="UniProtKB-KW"/>
</dbReference>
<protein>
    <submittedName>
        <fullName evidence="2">Glycosyltransferase family 2 protein</fullName>
    </submittedName>
</protein>
<accession>A0A6H9Z3D6</accession>
<dbReference type="SUPFAM" id="SSF53448">
    <property type="entry name" value="Nucleotide-diphospho-sugar transferases"/>
    <property type="match status" value="1"/>
</dbReference>
<reference evidence="2 3" key="1">
    <citation type="submission" date="2019-09" db="EMBL/GenBank/DDBJ databases">
        <title>Actinomadura physcomitrii sp. nov., a novel actinomycete isolated from moss [Physcomitrium sphaericum (Ludw) Fuernr].</title>
        <authorList>
            <person name="Zhuang X."/>
            <person name="Liu C."/>
        </authorList>
    </citation>
    <scope>NUCLEOTIDE SEQUENCE [LARGE SCALE GENOMIC DNA]</scope>
    <source>
        <strain evidence="2 3">HMC1</strain>
    </source>
</reference>
<comment type="caution">
    <text evidence="2">The sequence shown here is derived from an EMBL/GenBank/DDBJ whole genome shotgun (WGS) entry which is preliminary data.</text>
</comment>
<dbReference type="InterPro" id="IPR001173">
    <property type="entry name" value="Glyco_trans_2-like"/>
</dbReference>
<dbReference type="InterPro" id="IPR050834">
    <property type="entry name" value="Glycosyltransf_2"/>
</dbReference>
<evidence type="ECO:0000313" key="2">
    <source>
        <dbReference type="EMBL" id="KAB2351561.1"/>
    </source>
</evidence>
<feature type="domain" description="Glycosyltransferase 2-like" evidence="1">
    <location>
        <begin position="6"/>
        <end position="121"/>
    </location>
</feature>
<dbReference type="InterPro" id="IPR029044">
    <property type="entry name" value="Nucleotide-diphossugar_trans"/>
</dbReference>
<sequence>MTPALSVVIPARDVAPHLDDLLRGLAANARADVEFIVIDDGSADRTPEILGEARLDGLTVVRNDRPTGVAAARNQGLALSSGRYITYLDADDYVMPGYYTDLLAAIEGLGCDFVRVDHVQVTGTRRIPEPAPMGRRGVVLDPRDGILPVHENSMVDYPAIWAGIYRRELGDLLTMDERLHTAEDRPWVWRLHREATSYAVVSLAGLHYRQRAGSLRQIGDERQLHFFDAFDQVIRDLADDPDRESFLRKAARTYCAIIAFHLKRRDRLSPELRERLYERGRTALQSLPEETLAETLPGMGAERERLFADLLGVT</sequence>
<dbReference type="PANTHER" id="PTHR43685">
    <property type="entry name" value="GLYCOSYLTRANSFERASE"/>
    <property type="match status" value="1"/>
</dbReference>
<dbReference type="CDD" id="cd00761">
    <property type="entry name" value="Glyco_tranf_GTA_type"/>
    <property type="match status" value="1"/>
</dbReference>
<evidence type="ECO:0000313" key="3">
    <source>
        <dbReference type="Proteomes" id="UP000468735"/>
    </source>
</evidence>
<dbReference type="EMBL" id="WBMT01000002">
    <property type="protein sequence ID" value="KAB2351561.1"/>
    <property type="molecule type" value="Genomic_DNA"/>
</dbReference>
<gene>
    <name evidence="2" type="ORF">F8566_04855</name>
</gene>
<dbReference type="PANTHER" id="PTHR43685:SF2">
    <property type="entry name" value="GLYCOSYLTRANSFERASE 2-LIKE DOMAIN-CONTAINING PROTEIN"/>
    <property type="match status" value="1"/>
</dbReference>
<keyword evidence="3" id="KW-1185">Reference proteome</keyword>
<name>A0A6H9Z3D6_9ACTN</name>
<keyword evidence="2" id="KW-0808">Transferase</keyword>
<dbReference type="AlphaFoldDB" id="A0A6H9Z3D6"/>
<dbReference type="Gene3D" id="3.90.550.10">
    <property type="entry name" value="Spore Coat Polysaccharide Biosynthesis Protein SpsA, Chain A"/>
    <property type="match status" value="1"/>
</dbReference>
<dbReference type="Pfam" id="PF00535">
    <property type="entry name" value="Glycos_transf_2"/>
    <property type="match status" value="1"/>
</dbReference>
<evidence type="ECO:0000259" key="1">
    <source>
        <dbReference type="Pfam" id="PF00535"/>
    </source>
</evidence>
<dbReference type="Proteomes" id="UP000468735">
    <property type="component" value="Unassembled WGS sequence"/>
</dbReference>
<dbReference type="OrthoDB" id="3226099at2"/>
<proteinExistence type="predicted"/>
<dbReference type="RefSeq" id="WP_151558425.1">
    <property type="nucleotide sequence ID" value="NZ_WBMT01000002.1"/>
</dbReference>